<dbReference type="EMBL" id="JAINZZ010000002">
    <property type="protein sequence ID" value="MBY8876527.1"/>
    <property type="molecule type" value="Genomic_DNA"/>
</dbReference>
<reference evidence="2 3" key="1">
    <citation type="submission" date="2021-08" db="EMBL/GenBank/DDBJ databases">
        <title>WGS of actinomycetes from Thailand.</title>
        <authorList>
            <person name="Thawai C."/>
        </authorList>
    </citation>
    <scope>NUCLEOTIDE SEQUENCE [LARGE SCALE GENOMIC DNA]</scope>
    <source>
        <strain evidence="2 3">PLK6-54</strain>
    </source>
</reference>
<organism evidence="2 3">
    <name type="scientific">Actinacidiphila acidipaludis</name>
    <dbReference type="NCBI Taxonomy" id="2873382"/>
    <lineage>
        <taxon>Bacteria</taxon>
        <taxon>Bacillati</taxon>
        <taxon>Actinomycetota</taxon>
        <taxon>Actinomycetes</taxon>
        <taxon>Kitasatosporales</taxon>
        <taxon>Streptomycetaceae</taxon>
        <taxon>Actinacidiphila</taxon>
    </lineage>
</organism>
<sequence>MAAVTPSRRKAAAQAPAAVLAALLTALALLATLAGCDTRTNPTPAPTDAALRHLFDQHAAAVLHRDRTAFLAGIDPRAGRFRARQQQVFTNLAHVPLAAWSYTVVRTGAFPLPPAADGARQAAVQVRLDYRLAGYDTRPVSATSYLTLTRRGGHWYLADDGDGTASGHRSDVQLWDQSPVTVVRGARSIVLGLAPDKALRGYAADADDAVPEVTRAWGSDWPRKVVVEAPATLAQMASLLGVGATAYAGIAAVTTGEPGVNAAPADRVVVNPEAFGLLSDFGRQVVFTHETTHVATRRSTDGHTPLWLSEGTADWVAYRDSGRTAPEIAPELAGDVRAGRVPAALPSDTDFRAGSARLAQAYEGSWLACRMIADQWSPQTLTAFYRAVARGGTLDAHLRGALGLSTAEFTARWQAYVRKELA</sequence>
<protein>
    <recommendedName>
        <fullName evidence="4">Lipoprotein</fullName>
    </recommendedName>
</protein>
<name>A0ABS7Q396_9ACTN</name>
<comment type="caution">
    <text evidence="2">The sequence shown here is derived from an EMBL/GenBank/DDBJ whole genome shotgun (WGS) entry which is preliminary data.</text>
</comment>
<evidence type="ECO:0000313" key="3">
    <source>
        <dbReference type="Proteomes" id="UP000778578"/>
    </source>
</evidence>
<feature type="signal peptide" evidence="1">
    <location>
        <begin position="1"/>
        <end position="31"/>
    </location>
</feature>
<proteinExistence type="predicted"/>
<dbReference type="RefSeq" id="WP_222960029.1">
    <property type="nucleotide sequence ID" value="NZ_JAINZZ010000002.1"/>
</dbReference>
<gene>
    <name evidence="2" type="ORF">K7862_02585</name>
</gene>
<dbReference type="Proteomes" id="UP000778578">
    <property type="component" value="Unassembled WGS sequence"/>
</dbReference>
<feature type="chain" id="PRO_5046231968" description="Lipoprotein" evidence="1">
    <location>
        <begin position="32"/>
        <end position="422"/>
    </location>
</feature>
<evidence type="ECO:0008006" key="4">
    <source>
        <dbReference type="Google" id="ProtNLM"/>
    </source>
</evidence>
<evidence type="ECO:0000313" key="2">
    <source>
        <dbReference type="EMBL" id="MBY8876527.1"/>
    </source>
</evidence>
<keyword evidence="3" id="KW-1185">Reference proteome</keyword>
<accession>A0ABS7Q396</accession>
<evidence type="ECO:0000256" key="1">
    <source>
        <dbReference type="SAM" id="SignalP"/>
    </source>
</evidence>
<keyword evidence="1" id="KW-0732">Signal</keyword>